<dbReference type="Gene3D" id="1.10.760.10">
    <property type="entry name" value="Cytochrome c-like domain"/>
    <property type="match status" value="3"/>
</dbReference>
<evidence type="ECO:0000313" key="14">
    <source>
        <dbReference type="EMBL" id="MFG6456051.1"/>
    </source>
</evidence>
<evidence type="ECO:0000256" key="11">
    <source>
        <dbReference type="PROSITE-ProRule" id="PRU00433"/>
    </source>
</evidence>
<dbReference type="RefSeq" id="WP_394486746.1">
    <property type="nucleotide sequence ID" value="NZ_JBIGIA010000002.1"/>
</dbReference>
<keyword evidence="15" id="KW-1185">Reference proteome</keyword>
<keyword evidence="9 11" id="KW-0408">Iron</keyword>
<sequence>MNTQKSLKFPRVSAPLKLAFAATVLGLLAAGAWRSSTAAENASAGTAAAAPTDAALIQRGEYLARAGDCIACHSAPGKPAFAGGLPIDSGHGLIYSTNITPDPAHGIGRYTEAQFADALRHGMRADGQHLYPAMPYPSYAKVSDEDVHALYVFFMKGVKPAAVTPPATDLSFPFSQRWAMGLWNWFFTSDQPFRAQAGWNQQVTRGAYLVEGLGHCGSCHTPRGFAMNEKADRSDQASFLSGGELGGWEVPSLRGLPHWTEKDIVDYLQTGRNRSAAVAGEMAQVVEHSTAHLAEDDLRAMAAYLKTLSPVAERSAAVKPQGATETQRKLTAAVDLTLGERLYLDNCAACHFVTGQGATRVFPRLDGATVVNADSPSGLLHVILAGASTPSTDKAPSVLVMPGFAQRLDDREVAALASFVRQGWGNQAAPVSESQVSRLRQHLETQPAH</sequence>
<dbReference type="SUPFAM" id="SSF46626">
    <property type="entry name" value="Cytochrome c"/>
    <property type="match status" value="3"/>
</dbReference>
<dbReference type="InterPro" id="IPR036909">
    <property type="entry name" value="Cyt_c-like_dom_sf"/>
</dbReference>
<dbReference type="InterPro" id="IPR008168">
    <property type="entry name" value="Cyt_C_IC"/>
</dbReference>
<dbReference type="Pfam" id="PF00034">
    <property type="entry name" value="Cytochrom_C"/>
    <property type="match status" value="3"/>
</dbReference>
<dbReference type="PROSITE" id="PS51007">
    <property type="entry name" value="CYTC"/>
    <property type="match status" value="3"/>
</dbReference>
<feature type="domain" description="Cytochrome c" evidence="13">
    <location>
        <begin position="55"/>
        <end position="158"/>
    </location>
</feature>
<evidence type="ECO:0000256" key="12">
    <source>
        <dbReference type="SAM" id="SignalP"/>
    </source>
</evidence>
<feature type="chain" id="PRO_5046362868" evidence="12">
    <location>
        <begin position="39"/>
        <end position="449"/>
    </location>
</feature>
<evidence type="ECO:0000256" key="9">
    <source>
        <dbReference type="ARBA" id="ARBA00023004"/>
    </source>
</evidence>
<dbReference type="Proteomes" id="UP001606305">
    <property type="component" value="Unassembled WGS sequence"/>
</dbReference>
<keyword evidence="4 11" id="KW-0349">Heme</keyword>
<comment type="caution">
    <text evidence="14">The sequence shown here is derived from an EMBL/GenBank/DDBJ whole genome shotgun (WGS) entry which is preliminary data.</text>
</comment>
<dbReference type="PANTHER" id="PTHR35008">
    <property type="entry name" value="BLL4482 PROTEIN-RELATED"/>
    <property type="match status" value="1"/>
</dbReference>
<evidence type="ECO:0000256" key="6">
    <source>
        <dbReference type="ARBA" id="ARBA00022729"/>
    </source>
</evidence>
<keyword evidence="8" id="KW-0249">Electron transport</keyword>
<keyword evidence="3" id="KW-1003">Cell membrane</keyword>
<evidence type="ECO:0000256" key="1">
    <source>
        <dbReference type="ARBA" id="ARBA00004236"/>
    </source>
</evidence>
<dbReference type="EMBL" id="JBIGIA010000002">
    <property type="protein sequence ID" value="MFG6456051.1"/>
    <property type="molecule type" value="Genomic_DNA"/>
</dbReference>
<keyword evidence="5 11" id="KW-0479">Metal-binding</keyword>
<comment type="subcellular location">
    <subcellularLocation>
        <location evidence="1">Cell membrane</location>
    </subcellularLocation>
</comment>
<evidence type="ECO:0000256" key="8">
    <source>
        <dbReference type="ARBA" id="ARBA00022982"/>
    </source>
</evidence>
<evidence type="ECO:0000256" key="10">
    <source>
        <dbReference type="ARBA" id="ARBA00023136"/>
    </source>
</evidence>
<reference evidence="14 15" key="1">
    <citation type="submission" date="2024-09" db="EMBL/GenBank/DDBJ databases">
        <title>Novel species of the genus Pelomonas and Roseateles isolated from streams.</title>
        <authorList>
            <person name="Lu H."/>
        </authorList>
    </citation>
    <scope>NUCLEOTIDE SEQUENCE [LARGE SCALE GENOMIC DNA]</scope>
    <source>
        <strain evidence="14 15">BYS96W</strain>
    </source>
</reference>
<gene>
    <name evidence="14" type="ORF">ACG00X_04320</name>
</gene>
<evidence type="ECO:0000256" key="4">
    <source>
        <dbReference type="ARBA" id="ARBA00022617"/>
    </source>
</evidence>
<keyword evidence="6 12" id="KW-0732">Signal</keyword>
<evidence type="ECO:0000256" key="2">
    <source>
        <dbReference type="ARBA" id="ARBA00022448"/>
    </source>
</evidence>
<evidence type="ECO:0000256" key="7">
    <source>
        <dbReference type="ARBA" id="ARBA00022737"/>
    </source>
</evidence>
<accession>A0ABW7G283</accession>
<keyword evidence="2" id="KW-0813">Transport</keyword>
<proteinExistence type="predicted"/>
<dbReference type="PRINTS" id="PR00605">
    <property type="entry name" value="CYTCHROMECIC"/>
</dbReference>
<protein>
    <submittedName>
        <fullName evidence="14">C-type cytochrome</fullName>
    </submittedName>
</protein>
<evidence type="ECO:0000256" key="3">
    <source>
        <dbReference type="ARBA" id="ARBA00022475"/>
    </source>
</evidence>
<keyword evidence="7" id="KW-0677">Repeat</keyword>
<dbReference type="InterPro" id="IPR014353">
    <property type="entry name" value="Membr-bd_ADH_cyt_c"/>
</dbReference>
<evidence type="ECO:0000313" key="15">
    <source>
        <dbReference type="Proteomes" id="UP001606305"/>
    </source>
</evidence>
<dbReference type="PIRSF" id="PIRSF000018">
    <property type="entry name" value="Mb_ADH_cyt_c"/>
    <property type="match status" value="1"/>
</dbReference>
<evidence type="ECO:0000256" key="5">
    <source>
        <dbReference type="ARBA" id="ARBA00022723"/>
    </source>
</evidence>
<organism evidence="14 15">
    <name type="scientific">Pelomonas nitida</name>
    <dbReference type="NCBI Taxonomy" id="3299027"/>
    <lineage>
        <taxon>Bacteria</taxon>
        <taxon>Pseudomonadati</taxon>
        <taxon>Pseudomonadota</taxon>
        <taxon>Betaproteobacteria</taxon>
        <taxon>Burkholderiales</taxon>
        <taxon>Sphaerotilaceae</taxon>
        <taxon>Roseateles</taxon>
    </lineage>
</organism>
<keyword evidence="10" id="KW-0472">Membrane</keyword>
<name>A0ABW7G283_9BURK</name>
<feature type="domain" description="Cytochrome c" evidence="13">
    <location>
        <begin position="201"/>
        <end position="309"/>
    </location>
</feature>
<dbReference type="InterPro" id="IPR009056">
    <property type="entry name" value="Cyt_c-like_dom"/>
</dbReference>
<dbReference type="PANTHER" id="PTHR35008:SF8">
    <property type="entry name" value="ALCOHOL DEHYDROGENASE CYTOCHROME C SUBUNIT"/>
    <property type="match status" value="1"/>
</dbReference>
<evidence type="ECO:0000259" key="13">
    <source>
        <dbReference type="PROSITE" id="PS51007"/>
    </source>
</evidence>
<feature type="signal peptide" evidence="12">
    <location>
        <begin position="1"/>
        <end position="38"/>
    </location>
</feature>
<dbReference type="InterPro" id="IPR051459">
    <property type="entry name" value="Cytochrome_c-type_DH"/>
</dbReference>
<feature type="domain" description="Cytochrome c" evidence="13">
    <location>
        <begin position="334"/>
        <end position="424"/>
    </location>
</feature>